<gene>
    <name evidence="9" type="ORF">BKA21_001638</name>
</gene>
<reference evidence="9 10" key="1">
    <citation type="submission" date="2020-07" db="EMBL/GenBank/DDBJ databases">
        <title>Sequencing the genomes of 1000 actinobacteria strains.</title>
        <authorList>
            <person name="Klenk H.-P."/>
        </authorList>
    </citation>
    <scope>NUCLEOTIDE SEQUENCE [LARGE SCALE GENOMIC DNA]</scope>
    <source>
        <strain evidence="9 10">DSM 24482</strain>
    </source>
</reference>
<dbReference type="PANTHER" id="PTHR42771">
    <property type="entry name" value="IRON(3+)-HYDROXAMATE IMPORT ATP-BINDING PROTEIN FHUC"/>
    <property type="match status" value="1"/>
</dbReference>
<dbReference type="GO" id="GO:0005524">
    <property type="term" value="F:ATP binding"/>
    <property type="evidence" value="ECO:0007669"/>
    <property type="project" value="InterPro"/>
</dbReference>
<evidence type="ECO:0000256" key="7">
    <source>
        <dbReference type="ARBA" id="ARBA00023136"/>
    </source>
</evidence>
<dbReference type="PANTHER" id="PTHR42771:SF2">
    <property type="entry name" value="IRON(3+)-HYDROXAMATE IMPORT ATP-BINDING PROTEIN FHUC"/>
    <property type="match status" value="1"/>
</dbReference>
<feature type="domain" description="AAA+ ATPase" evidence="8">
    <location>
        <begin position="57"/>
        <end position="222"/>
    </location>
</feature>
<keyword evidence="6" id="KW-0406">Ion transport</keyword>
<dbReference type="InterPro" id="IPR051535">
    <property type="entry name" value="Siderophore_ABC-ATPase"/>
</dbReference>
<evidence type="ECO:0000313" key="10">
    <source>
        <dbReference type="Proteomes" id="UP000577956"/>
    </source>
</evidence>
<dbReference type="GO" id="GO:0006826">
    <property type="term" value="P:iron ion transport"/>
    <property type="evidence" value="ECO:0007669"/>
    <property type="project" value="UniProtKB-KW"/>
</dbReference>
<comment type="caution">
    <text evidence="9">The sequence shown here is derived from an EMBL/GenBank/DDBJ whole genome shotgun (WGS) entry which is preliminary data.</text>
</comment>
<evidence type="ECO:0000313" key="9">
    <source>
        <dbReference type="EMBL" id="NYD86089.1"/>
    </source>
</evidence>
<dbReference type="SMART" id="SM00382">
    <property type="entry name" value="AAA"/>
    <property type="match status" value="1"/>
</dbReference>
<keyword evidence="2" id="KW-0813">Transport</keyword>
<evidence type="ECO:0000256" key="1">
    <source>
        <dbReference type="ARBA" id="ARBA00004202"/>
    </source>
</evidence>
<evidence type="ECO:0000259" key="8">
    <source>
        <dbReference type="SMART" id="SM00382"/>
    </source>
</evidence>
<keyword evidence="3" id="KW-1003">Cell membrane</keyword>
<dbReference type="EMBL" id="JACCBK010000001">
    <property type="protein sequence ID" value="NYD86089.1"/>
    <property type="molecule type" value="Genomic_DNA"/>
</dbReference>
<evidence type="ECO:0000256" key="6">
    <source>
        <dbReference type="ARBA" id="ARBA00023065"/>
    </source>
</evidence>
<dbReference type="SUPFAM" id="SSF52540">
    <property type="entry name" value="P-loop containing nucleoside triphosphate hydrolases"/>
    <property type="match status" value="1"/>
</dbReference>
<dbReference type="CDD" id="cd00267">
    <property type="entry name" value="ABC_ATPase"/>
    <property type="match status" value="1"/>
</dbReference>
<organism evidence="9 10">
    <name type="scientific">Cellulomonas oligotrophica</name>
    <dbReference type="NCBI Taxonomy" id="931536"/>
    <lineage>
        <taxon>Bacteria</taxon>
        <taxon>Bacillati</taxon>
        <taxon>Actinomycetota</taxon>
        <taxon>Actinomycetes</taxon>
        <taxon>Micrococcales</taxon>
        <taxon>Cellulomonadaceae</taxon>
        <taxon>Cellulomonas</taxon>
    </lineage>
</organism>
<keyword evidence="4" id="KW-0410">Iron transport</keyword>
<comment type="subcellular location">
    <subcellularLocation>
        <location evidence="1">Cell membrane</location>
        <topology evidence="1">Peripheral membrane protein</topology>
    </subcellularLocation>
</comment>
<protein>
    <submittedName>
        <fullName evidence="9">Putative ATPase</fullName>
    </submittedName>
</protein>
<dbReference type="InterPro" id="IPR003593">
    <property type="entry name" value="AAA+_ATPase"/>
</dbReference>
<dbReference type="Proteomes" id="UP000577956">
    <property type="component" value="Unassembled WGS sequence"/>
</dbReference>
<proteinExistence type="predicted"/>
<accession>A0A7Y9JYT8</accession>
<dbReference type="Pfam" id="PF13304">
    <property type="entry name" value="AAA_21"/>
    <property type="match status" value="1"/>
</dbReference>
<dbReference type="GO" id="GO:0016887">
    <property type="term" value="F:ATP hydrolysis activity"/>
    <property type="evidence" value="ECO:0007669"/>
    <property type="project" value="InterPro"/>
</dbReference>
<keyword evidence="5" id="KW-0408">Iron</keyword>
<dbReference type="Gene3D" id="3.40.50.300">
    <property type="entry name" value="P-loop containing nucleotide triphosphate hydrolases"/>
    <property type="match status" value="2"/>
</dbReference>
<dbReference type="InterPro" id="IPR003959">
    <property type="entry name" value="ATPase_AAA_core"/>
</dbReference>
<evidence type="ECO:0000256" key="2">
    <source>
        <dbReference type="ARBA" id="ARBA00022448"/>
    </source>
</evidence>
<dbReference type="InterPro" id="IPR027417">
    <property type="entry name" value="P-loop_NTPase"/>
</dbReference>
<dbReference type="RefSeq" id="WP_140457773.1">
    <property type="nucleotide sequence ID" value="NZ_BAABFI010000002.1"/>
</dbReference>
<evidence type="ECO:0000256" key="4">
    <source>
        <dbReference type="ARBA" id="ARBA00022496"/>
    </source>
</evidence>
<keyword evidence="7" id="KW-0472">Membrane</keyword>
<dbReference type="GO" id="GO:0005886">
    <property type="term" value="C:plasma membrane"/>
    <property type="evidence" value="ECO:0007669"/>
    <property type="project" value="UniProtKB-SubCell"/>
</dbReference>
<sequence>MAQGTGRGLSSRLPVWRVEASGVGAPEPAAEDDWRPPADWYRQVPAVAQVLDEGWDLSAVTVLVGENGAGKSTLVEGVAGAFGMGPEGGSTGSRHSTRPTESALADELKLLRGAGAPRRGFFLRAETMHGFYTYLEEHPGGYDPDFHEMSHGESFLALIGSRMMQPGFYVLDEPESALSFTGSLALLQHLHELASGGSQVLLSTHSPLLAALPGAQVWEVGEWGMRRCAWEDLELVQSWRGFLDSPQRYLRHVLT</sequence>
<dbReference type="AlphaFoldDB" id="A0A7Y9JYT8"/>
<name>A0A7Y9JYT8_9CELL</name>
<evidence type="ECO:0000256" key="5">
    <source>
        <dbReference type="ARBA" id="ARBA00023004"/>
    </source>
</evidence>
<evidence type="ECO:0000256" key="3">
    <source>
        <dbReference type="ARBA" id="ARBA00022475"/>
    </source>
</evidence>